<dbReference type="Proteomes" id="UP000533639">
    <property type="component" value="Unassembled WGS sequence"/>
</dbReference>
<feature type="compositionally biased region" description="Basic and acidic residues" evidence="1">
    <location>
        <begin position="16"/>
        <end position="64"/>
    </location>
</feature>
<proteinExistence type="predicted"/>
<feature type="compositionally biased region" description="Low complexity" evidence="1">
    <location>
        <begin position="1"/>
        <end position="13"/>
    </location>
</feature>
<sequence length="64" mass="7579">MNTKNPNPNNTPKSGSDNRSDMRKHQYKDHDEVLTNDEKYDVDTHKFKGKEPDFDDKLNNEEKK</sequence>
<dbReference type="RefSeq" id="WP_180857841.1">
    <property type="nucleotide sequence ID" value="NZ_CAIJDE010000043.1"/>
</dbReference>
<reference evidence="2 3" key="1">
    <citation type="submission" date="2020-06" db="EMBL/GenBank/DDBJ databases">
        <authorList>
            <person name="Criscuolo A."/>
        </authorList>
    </citation>
    <scope>NUCLEOTIDE SEQUENCE [LARGE SCALE GENOMIC DNA]</scope>
    <source>
        <strain evidence="2">PXU-55</strain>
    </source>
</reference>
<accession>A0A9N8J337</accession>
<name>A0A9N8J337_9FLAO</name>
<organism evidence="2 3">
    <name type="scientific">Flavobacterium panici</name>
    <dbReference type="NCBI Taxonomy" id="2654843"/>
    <lineage>
        <taxon>Bacteria</taxon>
        <taxon>Pseudomonadati</taxon>
        <taxon>Bacteroidota</taxon>
        <taxon>Flavobacteriia</taxon>
        <taxon>Flavobacteriales</taxon>
        <taxon>Flavobacteriaceae</taxon>
        <taxon>Flavobacterium</taxon>
    </lineage>
</organism>
<feature type="region of interest" description="Disordered" evidence="1">
    <location>
        <begin position="1"/>
        <end position="64"/>
    </location>
</feature>
<comment type="caution">
    <text evidence="2">The sequence shown here is derived from an EMBL/GenBank/DDBJ whole genome shotgun (WGS) entry which is preliminary data.</text>
</comment>
<protein>
    <submittedName>
        <fullName evidence="2">Uncharacterized protein</fullName>
    </submittedName>
</protein>
<evidence type="ECO:0000313" key="2">
    <source>
        <dbReference type="EMBL" id="CAC9974681.1"/>
    </source>
</evidence>
<dbReference type="AlphaFoldDB" id="A0A9N8J337"/>
<keyword evidence="3" id="KW-1185">Reference proteome</keyword>
<dbReference type="EMBL" id="CAIJDE010000043">
    <property type="protein sequence ID" value="CAC9974681.1"/>
    <property type="molecule type" value="Genomic_DNA"/>
</dbReference>
<gene>
    <name evidence="2" type="ORF">FLAPXU55_02378</name>
</gene>
<evidence type="ECO:0000313" key="3">
    <source>
        <dbReference type="Proteomes" id="UP000533639"/>
    </source>
</evidence>
<evidence type="ECO:0000256" key="1">
    <source>
        <dbReference type="SAM" id="MobiDB-lite"/>
    </source>
</evidence>